<protein>
    <submittedName>
        <fullName evidence="3">Uncharacterized protein</fullName>
    </submittedName>
</protein>
<dbReference type="OrthoDB" id="5828771at2759"/>
<evidence type="ECO:0000313" key="3">
    <source>
        <dbReference type="EMBL" id="CAD6191196.1"/>
    </source>
</evidence>
<feature type="compositionally biased region" description="Basic and acidic residues" evidence="1">
    <location>
        <begin position="1"/>
        <end position="10"/>
    </location>
</feature>
<keyword evidence="2" id="KW-1133">Transmembrane helix</keyword>
<feature type="region of interest" description="Disordered" evidence="1">
    <location>
        <begin position="1"/>
        <end position="21"/>
    </location>
</feature>
<proteinExistence type="predicted"/>
<organism evidence="3 4">
    <name type="scientific">Caenorhabditis auriculariae</name>
    <dbReference type="NCBI Taxonomy" id="2777116"/>
    <lineage>
        <taxon>Eukaryota</taxon>
        <taxon>Metazoa</taxon>
        <taxon>Ecdysozoa</taxon>
        <taxon>Nematoda</taxon>
        <taxon>Chromadorea</taxon>
        <taxon>Rhabditida</taxon>
        <taxon>Rhabditina</taxon>
        <taxon>Rhabditomorpha</taxon>
        <taxon>Rhabditoidea</taxon>
        <taxon>Rhabditidae</taxon>
        <taxon>Peloderinae</taxon>
        <taxon>Caenorhabditis</taxon>
    </lineage>
</organism>
<sequence length="634" mass="71749">MQAKKKEPKVPKRSKEKSTYKTKKKKELEIIQQELGLDDVWADRAYMAGFILLLAINILLIVLPFRITEDTVMPDYQSSSSKWDKHRARVAIYSESLHCAIYMKRLMLNDAGIAATSVLGHFCVAFACPYTAHENSSNLHYTIASYVDEESRNKLTFVDKIWDQQKFEVGIFIEKEPPKVLLGMVNNETYPMMQATWNGKARTGRYIPKFEISNALFEAVDMANRSLGSGKYMDPVSAKAAIELIENRTNKSAKDPELYDSKMLLQPGDLLNSSMNYKIDWKTLTRSGKGGGLYTLSLGFKFQLRFAKTRSTSVLAAFYVSLVHKTMMNLKDKKNLLWPKEEKGNAGHLARYYLTRLIAQKMTLKAFRESILWKANGLLQDNEIDSFVYTADSFAKTLSDFISGEKELDIKAMKNVIRRNSDRVTSLLIWEKTFRMNRILISNIGLNDIFDLQGNKKLPYFQEEASLTYGWTASCALILYDHHKESFSGISEPVGAATASGSISTLSGVGDAILGIIMSGLLPFEDLSPSEILNSPRTLYNFKNSNFFIELPVADVKHDERIEDRSKAVHFVEARLSEAGVEVFTINRQQLSSGIPPYIKESSRVLAQITKRKLGRITISSDPREVDENYPTGY</sequence>
<evidence type="ECO:0000313" key="4">
    <source>
        <dbReference type="Proteomes" id="UP000835052"/>
    </source>
</evidence>
<gene>
    <name evidence="3" type="ORF">CAUJ_LOCUS7115</name>
</gene>
<reference evidence="3" key="1">
    <citation type="submission" date="2020-10" db="EMBL/GenBank/DDBJ databases">
        <authorList>
            <person name="Kikuchi T."/>
        </authorList>
    </citation>
    <scope>NUCLEOTIDE SEQUENCE</scope>
    <source>
        <strain evidence="3">NKZ352</strain>
    </source>
</reference>
<feature type="transmembrane region" description="Helical" evidence="2">
    <location>
        <begin position="111"/>
        <end position="132"/>
    </location>
</feature>
<keyword evidence="4" id="KW-1185">Reference proteome</keyword>
<dbReference type="AlphaFoldDB" id="A0A8S1H4K7"/>
<dbReference type="EMBL" id="CAJGYM010000020">
    <property type="protein sequence ID" value="CAD6191196.1"/>
    <property type="molecule type" value="Genomic_DNA"/>
</dbReference>
<evidence type="ECO:0000256" key="2">
    <source>
        <dbReference type="SAM" id="Phobius"/>
    </source>
</evidence>
<keyword evidence="2" id="KW-0812">Transmembrane</keyword>
<comment type="caution">
    <text evidence="3">The sequence shown here is derived from an EMBL/GenBank/DDBJ whole genome shotgun (WGS) entry which is preliminary data.</text>
</comment>
<feature type="transmembrane region" description="Helical" evidence="2">
    <location>
        <begin position="45"/>
        <end position="65"/>
    </location>
</feature>
<feature type="compositionally biased region" description="Basic residues" evidence="1">
    <location>
        <begin position="11"/>
        <end position="21"/>
    </location>
</feature>
<dbReference type="Proteomes" id="UP000835052">
    <property type="component" value="Unassembled WGS sequence"/>
</dbReference>
<name>A0A8S1H4K7_9PELO</name>
<accession>A0A8S1H4K7</accession>
<keyword evidence="2" id="KW-0472">Membrane</keyword>
<evidence type="ECO:0000256" key="1">
    <source>
        <dbReference type="SAM" id="MobiDB-lite"/>
    </source>
</evidence>